<dbReference type="InterPro" id="IPR016024">
    <property type="entry name" value="ARM-type_fold"/>
</dbReference>
<comment type="caution">
    <text evidence="3">The sequence shown here is derived from an EMBL/GenBank/DDBJ whole genome shotgun (WGS) entry which is preliminary data.</text>
</comment>
<accession>A0AAU9KI81</accession>
<organism evidence="3 4">
    <name type="scientific">Blepharisma stoltei</name>
    <dbReference type="NCBI Taxonomy" id="1481888"/>
    <lineage>
        <taxon>Eukaryota</taxon>
        <taxon>Sar</taxon>
        <taxon>Alveolata</taxon>
        <taxon>Ciliophora</taxon>
        <taxon>Postciliodesmatophora</taxon>
        <taxon>Heterotrichea</taxon>
        <taxon>Heterotrichida</taxon>
        <taxon>Blepharismidae</taxon>
        <taxon>Blepharisma</taxon>
    </lineage>
</organism>
<dbReference type="GO" id="GO:0000145">
    <property type="term" value="C:exocyst"/>
    <property type="evidence" value="ECO:0007669"/>
    <property type="project" value="TreeGrafter"/>
</dbReference>
<name>A0AAU9KI81_9CILI</name>
<keyword evidence="4" id="KW-1185">Reference proteome</keyword>
<protein>
    <recommendedName>
        <fullName evidence="2">Exocyst complex component Sec10-like alpha-helical bundle domain-containing protein</fullName>
    </recommendedName>
</protein>
<dbReference type="GO" id="GO:0006893">
    <property type="term" value="P:Golgi to plasma membrane transport"/>
    <property type="evidence" value="ECO:0007669"/>
    <property type="project" value="TreeGrafter"/>
</dbReference>
<dbReference type="Pfam" id="PF07393">
    <property type="entry name" value="Sec10_HB"/>
    <property type="match status" value="2"/>
</dbReference>
<dbReference type="PANTHER" id="PTHR12100">
    <property type="entry name" value="SEC10"/>
    <property type="match status" value="1"/>
</dbReference>
<proteinExistence type="predicted"/>
<evidence type="ECO:0000313" key="4">
    <source>
        <dbReference type="Proteomes" id="UP001162131"/>
    </source>
</evidence>
<dbReference type="SUPFAM" id="SSF48371">
    <property type="entry name" value="ARM repeat"/>
    <property type="match status" value="1"/>
</dbReference>
<dbReference type="PANTHER" id="PTHR12100:SF0">
    <property type="entry name" value="EXOCYST COMPLEX COMPONENT 5"/>
    <property type="match status" value="1"/>
</dbReference>
<dbReference type="InterPro" id="IPR048627">
    <property type="entry name" value="Sec10_HB"/>
</dbReference>
<dbReference type="EMBL" id="CAJZBQ010000056">
    <property type="protein sequence ID" value="CAG9333024.1"/>
    <property type="molecule type" value="Genomic_DNA"/>
</dbReference>
<reference evidence="3" key="1">
    <citation type="submission" date="2021-09" db="EMBL/GenBank/DDBJ databases">
        <authorList>
            <consortium name="AG Swart"/>
            <person name="Singh M."/>
            <person name="Singh A."/>
            <person name="Seah K."/>
            <person name="Emmerich C."/>
        </authorList>
    </citation>
    <scope>NUCLEOTIDE SEQUENCE</scope>
    <source>
        <strain evidence="3">ATCC30299</strain>
    </source>
</reference>
<feature type="domain" description="Exocyst complex component Sec10-like alpha-helical bundle" evidence="2">
    <location>
        <begin position="401"/>
        <end position="686"/>
    </location>
</feature>
<gene>
    <name evidence="3" type="ORF">BSTOLATCC_MIC57845</name>
</gene>
<feature type="coiled-coil region" evidence="1">
    <location>
        <begin position="22"/>
        <end position="53"/>
    </location>
</feature>
<dbReference type="AlphaFoldDB" id="A0AAU9KI81"/>
<evidence type="ECO:0000313" key="3">
    <source>
        <dbReference type="EMBL" id="CAG9333024.1"/>
    </source>
</evidence>
<evidence type="ECO:0000256" key="1">
    <source>
        <dbReference type="SAM" id="Coils"/>
    </source>
</evidence>
<sequence length="697" mass="79820">MEEFDPVQHCEKLLKNHEIINLTSLEGALNRVKTELEKERDTAIEEIEKIQNELKGKGGMNLHTSLVERHNKAQKGLDLAGVMVKDLNQGYAITNKLIEEKDKHRKNAILIYELVNELLHLNNNESDICLSPQHCILLKHSLDSLDLTEFAIAQQIIASKFLSQKAELIEKFRIGYEKKEIDIMKDAYNLLADFNGQNECLQFYISKITETVGIRDKKTSFDLFESQMEAALREAESVFSREIISNHPKLSAIFGDTEPVVTLLLAEIIELKLKPFVHNMLDSDNITTLRYLEYLSYSHSHIHEMFERIKTDTHQLNIQISSTLDHLFNNIFGPFLSNYFTVEFKTVKSSLDTTYNFVIEPVANKGIRIIVDMKQIISPDEEVRKTIDACLDSVGRVKNSDIITVIRKAMIRCKDLSQPSEVHANCGQLVTIGLDTAYTSLFPYLINKIITIMNLEGNKQKYLSNIFCLLSEIWKIATEFNKAFLKQLINTLQDPEKEHCDGLRKRLSVSIEQNLMKGLNKCINQIITECEKILTNEQKKQDYLKNEKYTDNTQACSAVYEFLSQHIGIIKASLPPAQSSKLLSNLGTKFIAIVVEHLSKFTISQEKALLLSSDMNKYRNLVLLCENDKAVLDFEKFRQMMNLFMLPPNSLADLIHAEPIASIDRTILAEFISHREDFKTARVSKYLPSIFPQGYIQ</sequence>
<dbReference type="GO" id="GO:0006887">
    <property type="term" value="P:exocytosis"/>
    <property type="evidence" value="ECO:0007669"/>
    <property type="project" value="TreeGrafter"/>
</dbReference>
<keyword evidence="1" id="KW-0175">Coiled coil</keyword>
<dbReference type="Proteomes" id="UP001162131">
    <property type="component" value="Unassembled WGS sequence"/>
</dbReference>
<dbReference type="InterPro" id="IPR009976">
    <property type="entry name" value="Sec10-like"/>
</dbReference>
<feature type="domain" description="Exocyst complex component Sec10-like alpha-helical bundle" evidence="2">
    <location>
        <begin position="146"/>
        <end position="349"/>
    </location>
</feature>
<evidence type="ECO:0000259" key="2">
    <source>
        <dbReference type="Pfam" id="PF07393"/>
    </source>
</evidence>